<dbReference type="EMBL" id="WNAL01000023">
    <property type="protein sequence ID" value="MTR82288.1"/>
    <property type="molecule type" value="Genomic_DNA"/>
</dbReference>
<keyword evidence="10" id="KW-0067">ATP-binding</keyword>
<dbReference type="GO" id="GO:0005886">
    <property type="term" value="C:plasma membrane"/>
    <property type="evidence" value="ECO:0007669"/>
    <property type="project" value="UniProtKB-SubCell"/>
</dbReference>
<dbReference type="GO" id="GO:0005524">
    <property type="term" value="F:ATP binding"/>
    <property type="evidence" value="ECO:0007669"/>
    <property type="project" value="UniProtKB-KW"/>
</dbReference>
<keyword evidence="11 14" id="KW-1133">Transmembrane helix</keyword>
<evidence type="ECO:0000256" key="11">
    <source>
        <dbReference type="ARBA" id="ARBA00022989"/>
    </source>
</evidence>
<dbReference type="Pfam" id="PF00512">
    <property type="entry name" value="HisKA"/>
    <property type="match status" value="1"/>
</dbReference>
<evidence type="ECO:0000313" key="18">
    <source>
        <dbReference type="EMBL" id="MTR82288.1"/>
    </source>
</evidence>
<name>A0A0M6WJM7_9FIRM</name>
<keyword evidence="12" id="KW-0902">Two-component regulatory system</keyword>
<reference evidence="19" key="2">
    <citation type="submission" date="2015-05" db="EMBL/GenBank/DDBJ databases">
        <authorList>
            <consortium name="Pathogen Informatics"/>
        </authorList>
    </citation>
    <scope>NUCLEOTIDE SEQUENCE [LARGE SCALE GENOMIC DNA]</scope>
    <source>
        <strain evidence="19">M72</strain>
    </source>
</reference>
<dbReference type="InterPro" id="IPR003660">
    <property type="entry name" value="HAMP_dom"/>
</dbReference>
<dbReference type="PANTHER" id="PTHR45528">
    <property type="entry name" value="SENSOR HISTIDINE KINASE CPXA"/>
    <property type="match status" value="1"/>
</dbReference>
<sequence>MNKRKRKHLMEKMIGILLLGFFLALLLFLLIFFMGNGALNRYFESSMYRRNVSKETIAMFQEYVSRHHLAASDTERIREWAKENHIGYFTISRKRMLLYDNYYALPVALDRTKSEQLHYTWQYFQEVSFTDGNADVFIYVNRERKYYILVDVAAALCGVLVWIGVFAFGVSGYVRYIRQLSGEVAKLEDGLWSVDFTIKGEDELTDLARGLEHMKTVLLEKEEKERNMKKAQNKLVLGMAHDLRTPLTALMAYLEIIKREPEHDKVKLYVKKTVGKAIQIKNLSDQLFEFFLINSGQQPQMEKSESIAFVMEDYCSELCNVLQTNGYTVTLGWKQWEEVKISVCYDYIGRIMNNLLSNLLKYADKTKEILLDMGICQDEFFFSIMNAAANKEQDHRGTGIGVHNIEIMMEQMQGRCEEECGEESYRICLYFPLEKSENS</sequence>
<dbReference type="InterPro" id="IPR050398">
    <property type="entry name" value="HssS/ArlS-like"/>
</dbReference>
<dbReference type="SUPFAM" id="SSF55874">
    <property type="entry name" value="ATPase domain of HSP90 chaperone/DNA topoisomerase II/histidine kinase"/>
    <property type="match status" value="1"/>
</dbReference>
<comment type="catalytic activity">
    <reaction evidence="1">
        <text>ATP + protein L-histidine = ADP + protein N-phospho-L-histidine.</text>
        <dbReference type="EC" id="2.7.13.3"/>
    </reaction>
</comment>
<dbReference type="InterPro" id="IPR003661">
    <property type="entry name" value="HisK_dim/P_dom"/>
</dbReference>
<keyword evidence="19" id="KW-1185">Reference proteome</keyword>
<dbReference type="InterPro" id="IPR036097">
    <property type="entry name" value="HisK_dim/P_sf"/>
</dbReference>
<accession>A0A0M6WJM7</accession>
<evidence type="ECO:0000256" key="2">
    <source>
        <dbReference type="ARBA" id="ARBA00004651"/>
    </source>
</evidence>
<dbReference type="EMBL" id="CVRR01000015">
    <property type="protein sequence ID" value="CRL37094.1"/>
    <property type="molecule type" value="Genomic_DNA"/>
</dbReference>
<dbReference type="AlphaFoldDB" id="A0A0M6WJM7"/>
<evidence type="ECO:0000256" key="7">
    <source>
        <dbReference type="ARBA" id="ARBA00022692"/>
    </source>
</evidence>
<keyword evidence="7 14" id="KW-0812">Transmembrane</keyword>
<evidence type="ECO:0000256" key="3">
    <source>
        <dbReference type="ARBA" id="ARBA00012438"/>
    </source>
</evidence>
<dbReference type="PROSITE" id="PS50109">
    <property type="entry name" value="HIS_KIN"/>
    <property type="match status" value="1"/>
</dbReference>
<dbReference type="InterPro" id="IPR036890">
    <property type="entry name" value="HATPase_C_sf"/>
</dbReference>
<evidence type="ECO:0000256" key="4">
    <source>
        <dbReference type="ARBA" id="ARBA00022475"/>
    </source>
</evidence>
<evidence type="ECO:0000256" key="12">
    <source>
        <dbReference type="ARBA" id="ARBA00023012"/>
    </source>
</evidence>
<dbReference type="CDD" id="cd06225">
    <property type="entry name" value="HAMP"/>
    <property type="match status" value="1"/>
</dbReference>
<dbReference type="STRING" id="301302.ERS852420_03154"/>
<feature type="domain" description="Histidine kinase" evidence="15">
    <location>
        <begin position="238"/>
        <end position="435"/>
    </location>
</feature>
<dbReference type="CDD" id="cd00082">
    <property type="entry name" value="HisKA"/>
    <property type="match status" value="1"/>
</dbReference>
<organism evidence="17 19">
    <name type="scientific">Roseburia faecis</name>
    <dbReference type="NCBI Taxonomy" id="301302"/>
    <lineage>
        <taxon>Bacteria</taxon>
        <taxon>Bacillati</taxon>
        <taxon>Bacillota</taxon>
        <taxon>Clostridia</taxon>
        <taxon>Lachnospirales</taxon>
        <taxon>Lachnospiraceae</taxon>
        <taxon>Roseburia</taxon>
    </lineage>
</organism>
<dbReference type="InterPro" id="IPR005467">
    <property type="entry name" value="His_kinase_dom"/>
</dbReference>
<keyword evidence="13 14" id="KW-0472">Membrane</keyword>
<dbReference type="Gene3D" id="6.10.340.10">
    <property type="match status" value="1"/>
</dbReference>
<evidence type="ECO:0000256" key="8">
    <source>
        <dbReference type="ARBA" id="ARBA00022741"/>
    </source>
</evidence>
<evidence type="ECO:0000256" key="10">
    <source>
        <dbReference type="ARBA" id="ARBA00022840"/>
    </source>
</evidence>
<evidence type="ECO:0000256" key="9">
    <source>
        <dbReference type="ARBA" id="ARBA00022777"/>
    </source>
</evidence>
<keyword evidence="4" id="KW-1003">Cell membrane</keyword>
<keyword evidence="8" id="KW-0547">Nucleotide-binding</keyword>
<dbReference type="SUPFAM" id="SSF47384">
    <property type="entry name" value="Homodimeric domain of signal transducing histidine kinase"/>
    <property type="match status" value="1"/>
</dbReference>
<dbReference type="Proteomes" id="UP000446657">
    <property type="component" value="Unassembled WGS sequence"/>
</dbReference>
<evidence type="ECO:0000259" key="16">
    <source>
        <dbReference type="PROSITE" id="PS50885"/>
    </source>
</evidence>
<dbReference type="OrthoDB" id="9792991at2"/>
<dbReference type="Gene3D" id="3.30.565.10">
    <property type="entry name" value="Histidine kinase-like ATPase, C-terminal domain"/>
    <property type="match status" value="1"/>
</dbReference>
<evidence type="ECO:0000313" key="20">
    <source>
        <dbReference type="Proteomes" id="UP000446657"/>
    </source>
</evidence>
<keyword evidence="6" id="KW-0808">Transferase</keyword>
<evidence type="ECO:0000256" key="6">
    <source>
        <dbReference type="ARBA" id="ARBA00022679"/>
    </source>
</evidence>
<keyword evidence="5" id="KW-0597">Phosphoprotein</keyword>
<evidence type="ECO:0000259" key="15">
    <source>
        <dbReference type="PROSITE" id="PS50109"/>
    </source>
</evidence>
<dbReference type="PROSITE" id="PS50885">
    <property type="entry name" value="HAMP"/>
    <property type="match status" value="1"/>
</dbReference>
<dbReference type="Pfam" id="PF00672">
    <property type="entry name" value="HAMP"/>
    <property type="match status" value="1"/>
</dbReference>
<dbReference type="Proteomes" id="UP000049979">
    <property type="component" value="Unassembled WGS sequence"/>
</dbReference>
<evidence type="ECO:0000256" key="13">
    <source>
        <dbReference type="ARBA" id="ARBA00023136"/>
    </source>
</evidence>
<reference evidence="17" key="1">
    <citation type="submission" date="2015-05" db="EMBL/GenBank/DDBJ databases">
        <authorList>
            <person name="Wang D.B."/>
            <person name="Wang M."/>
        </authorList>
    </citation>
    <scope>NUCLEOTIDE SEQUENCE [LARGE SCALE GENOMIC DNA]</scope>
    <source>
        <strain evidence="17">M72</strain>
    </source>
</reference>
<evidence type="ECO:0000313" key="17">
    <source>
        <dbReference type="EMBL" id="CRL37094.1"/>
    </source>
</evidence>
<reference evidence="18 20" key="3">
    <citation type="journal article" date="2019" name="Nat. Med.">
        <title>A library of human gut bacterial isolates paired with longitudinal multiomics data enables mechanistic microbiome research.</title>
        <authorList>
            <person name="Poyet M."/>
            <person name="Groussin M."/>
            <person name="Gibbons S.M."/>
            <person name="Avila-Pacheco J."/>
            <person name="Jiang X."/>
            <person name="Kearney S.M."/>
            <person name="Perrotta A.R."/>
            <person name="Berdy B."/>
            <person name="Zhao S."/>
            <person name="Lieberman T.D."/>
            <person name="Swanson P.K."/>
            <person name="Smith M."/>
            <person name="Roesemann S."/>
            <person name="Alexander J.E."/>
            <person name="Rich S.A."/>
            <person name="Livny J."/>
            <person name="Vlamakis H."/>
            <person name="Clish C."/>
            <person name="Bullock K."/>
            <person name="Deik A."/>
            <person name="Scott J."/>
            <person name="Pierce K.A."/>
            <person name="Xavier R.J."/>
            <person name="Alm E.J."/>
        </authorList>
    </citation>
    <scope>NUCLEOTIDE SEQUENCE [LARGE SCALE GENOMIC DNA]</scope>
    <source>
        <strain evidence="18 20">BIOML-A1</strain>
    </source>
</reference>
<evidence type="ECO:0000256" key="1">
    <source>
        <dbReference type="ARBA" id="ARBA00000085"/>
    </source>
</evidence>
<evidence type="ECO:0000256" key="5">
    <source>
        <dbReference type="ARBA" id="ARBA00022553"/>
    </source>
</evidence>
<dbReference type="GO" id="GO:0000155">
    <property type="term" value="F:phosphorelay sensor kinase activity"/>
    <property type="evidence" value="ECO:0007669"/>
    <property type="project" value="InterPro"/>
</dbReference>
<gene>
    <name evidence="18" type="ORF">GMD30_11440</name>
    <name evidence="17" type="ORF">M72_27831</name>
</gene>
<proteinExistence type="predicted"/>
<evidence type="ECO:0000256" key="14">
    <source>
        <dbReference type="SAM" id="Phobius"/>
    </source>
</evidence>
<feature type="domain" description="HAMP" evidence="16">
    <location>
        <begin position="171"/>
        <end position="223"/>
    </location>
</feature>
<dbReference type="SMART" id="SM00388">
    <property type="entry name" value="HisKA"/>
    <property type="match status" value="1"/>
</dbReference>
<dbReference type="Gene3D" id="1.10.287.130">
    <property type="match status" value="1"/>
</dbReference>
<dbReference type="RefSeq" id="WP_022045015.1">
    <property type="nucleotide sequence ID" value="NZ_CP173697.1"/>
</dbReference>
<dbReference type="PANTHER" id="PTHR45528:SF1">
    <property type="entry name" value="SENSOR HISTIDINE KINASE CPXA"/>
    <property type="match status" value="1"/>
</dbReference>
<dbReference type="EC" id="2.7.13.3" evidence="3"/>
<comment type="subcellular location">
    <subcellularLocation>
        <location evidence="2">Cell membrane</location>
        <topology evidence="2">Multi-pass membrane protein</topology>
    </subcellularLocation>
</comment>
<evidence type="ECO:0000313" key="19">
    <source>
        <dbReference type="Proteomes" id="UP000049979"/>
    </source>
</evidence>
<feature type="transmembrane region" description="Helical" evidence="14">
    <location>
        <begin position="146"/>
        <end position="170"/>
    </location>
</feature>
<protein>
    <recommendedName>
        <fullName evidence="3">histidine kinase</fullName>
        <ecNumber evidence="3">2.7.13.3</ecNumber>
    </recommendedName>
</protein>
<keyword evidence="9" id="KW-0418">Kinase</keyword>